<dbReference type="Proteomes" id="UP000053815">
    <property type="component" value="Unassembled WGS sequence"/>
</dbReference>
<dbReference type="EMBL" id="DF836433">
    <property type="protein sequence ID" value="GAN07007.1"/>
    <property type="molecule type" value="Genomic_DNA"/>
</dbReference>
<dbReference type="AlphaFoldDB" id="A0A0C9MUA7"/>
<name>A0A0C9MUA7_9FUNG</name>
<feature type="region of interest" description="Disordered" evidence="1">
    <location>
        <begin position="493"/>
        <end position="512"/>
    </location>
</feature>
<dbReference type="Gene3D" id="2.30.29.30">
    <property type="entry name" value="Pleckstrin-homology domain (PH domain)/Phosphotyrosine-binding domain (PTB)"/>
    <property type="match status" value="1"/>
</dbReference>
<dbReference type="InterPro" id="IPR035899">
    <property type="entry name" value="DBL_dom_sf"/>
</dbReference>
<dbReference type="InterPro" id="IPR011993">
    <property type="entry name" value="PH-like_dom_sf"/>
</dbReference>
<dbReference type="PANTHER" id="PTHR12673:SF159">
    <property type="entry name" value="LD03170P"/>
    <property type="match status" value="1"/>
</dbReference>
<organism evidence="3">
    <name type="scientific">Mucor ambiguus</name>
    <dbReference type="NCBI Taxonomy" id="91626"/>
    <lineage>
        <taxon>Eukaryota</taxon>
        <taxon>Fungi</taxon>
        <taxon>Fungi incertae sedis</taxon>
        <taxon>Mucoromycota</taxon>
        <taxon>Mucoromycotina</taxon>
        <taxon>Mucoromycetes</taxon>
        <taxon>Mucorales</taxon>
        <taxon>Mucorineae</taxon>
        <taxon>Mucoraceae</taxon>
        <taxon>Mucor</taxon>
    </lineage>
</organism>
<dbReference type="SMART" id="SM00233">
    <property type="entry name" value="PH"/>
    <property type="match status" value="1"/>
</dbReference>
<dbReference type="Pfam" id="PF00621">
    <property type="entry name" value="RhoGEF"/>
    <property type="match status" value="1"/>
</dbReference>
<dbReference type="SMART" id="SM00325">
    <property type="entry name" value="RhoGEF"/>
    <property type="match status" value="1"/>
</dbReference>
<dbReference type="InterPro" id="IPR001849">
    <property type="entry name" value="PH_domain"/>
</dbReference>
<dbReference type="CDD" id="cd00160">
    <property type="entry name" value="RhoGEF"/>
    <property type="match status" value="1"/>
</dbReference>
<evidence type="ECO:0000313" key="4">
    <source>
        <dbReference type="Proteomes" id="UP000053815"/>
    </source>
</evidence>
<dbReference type="Gene3D" id="1.20.900.10">
    <property type="entry name" value="Dbl homology (DH) domain"/>
    <property type="match status" value="1"/>
</dbReference>
<reference evidence="3" key="1">
    <citation type="submission" date="2014-09" db="EMBL/GenBank/DDBJ databases">
        <title>Draft genome sequence of an oleaginous Mucoromycotina fungus Mucor ambiguus NBRC6742.</title>
        <authorList>
            <person name="Takeda I."/>
            <person name="Yamane N."/>
            <person name="Morita T."/>
            <person name="Tamano K."/>
            <person name="Machida M."/>
            <person name="Baker S."/>
            <person name="Koike H."/>
        </authorList>
    </citation>
    <scope>NUCLEOTIDE SEQUENCE</scope>
    <source>
        <strain evidence="3">NBRC 6742</strain>
    </source>
</reference>
<gene>
    <name evidence="3" type="ORF">MAM1_0144d06497</name>
</gene>
<evidence type="ECO:0000256" key="1">
    <source>
        <dbReference type="SAM" id="MobiDB-lite"/>
    </source>
</evidence>
<dbReference type="PROSITE" id="PS50010">
    <property type="entry name" value="DH_2"/>
    <property type="match status" value="1"/>
</dbReference>
<dbReference type="OrthoDB" id="1716625at2759"/>
<accession>A0A0C9MUA7</accession>
<dbReference type="SUPFAM" id="SSF50729">
    <property type="entry name" value="PH domain-like"/>
    <property type="match status" value="1"/>
</dbReference>
<dbReference type="PANTHER" id="PTHR12673">
    <property type="entry name" value="FACIOGENITAL DYSPLASIA PROTEIN"/>
    <property type="match status" value="1"/>
</dbReference>
<evidence type="ECO:0000259" key="2">
    <source>
        <dbReference type="PROSITE" id="PS50010"/>
    </source>
</evidence>
<protein>
    <recommendedName>
        <fullName evidence="2">DH domain-containing protein</fullName>
    </recommendedName>
</protein>
<proteinExistence type="predicted"/>
<sequence length="691" mass="78645">MINYNTTNDPSSSSSSSIFNQSNSSANFFIKSNQNKLAANETDDEQSHRAVSTSVNQEFALHASPSWQYVASTVGEPRFPHVDALPRTWKDSLTADQKNSYSFTPKQMKYQELVYEIILTEQSYVDDLILVYKIFIKEALQWDGLPSAVRNLFENIFQIIRLHMQLLRELRAKQLSQYPVISSITDICRSYISRFDIYSAYFSNFEKANNIIAESIRLQDELGSFISRRSLWKECRNLPLTAYLLTPIQRVMKYPLFFKSLSECLSDTDGDMENIECFLMEMDVVLRYFEKQKKESEDFIKLEDLASRISGLEGSTVRIAEYGRKLIYEGYLTIIPGTHQSLATRFDNTSNVSFSSAVHPPPLSRRNSSFSLSSARKQKRTYVFLFNDMIVCTRERNKRRMGVVDSKVMAPPPRKGSYYGPSADTLFKVTHTPGRITLVDRAVMWPAANSERLSRRGSALFQSLRRYGSRSQEEGTTPVLSGTSVLANDLSFSVPDYSEQPPPPPSPQQQLSSITYEKHPTQFICSIATKNLTNIQFEAETPEEKDMWCSHLESVLGEHVQRNYQQQEQKQSYISSDKDAITGVVYQRATLSPTQSSYSFESNSSNESLAFSSVAWNGYCDIEKMDIDDEAQQQRQQKTTLNPPLIMDKNEDIMSSIMDEFGDSIWSIGAPAGLSPYQLRKTFSNLGTSDI</sequence>
<dbReference type="InterPro" id="IPR051092">
    <property type="entry name" value="FYVE_RhoGEF_PH"/>
</dbReference>
<dbReference type="GO" id="GO:0005085">
    <property type="term" value="F:guanyl-nucleotide exchange factor activity"/>
    <property type="evidence" value="ECO:0007669"/>
    <property type="project" value="InterPro"/>
</dbReference>
<dbReference type="SUPFAM" id="SSF48065">
    <property type="entry name" value="DBL homology domain (DH-domain)"/>
    <property type="match status" value="1"/>
</dbReference>
<feature type="domain" description="DH" evidence="2">
    <location>
        <begin position="109"/>
        <end position="292"/>
    </location>
</feature>
<dbReference type="InterPro" id="IPR000219">
    <property type="entry name" value="DH_dom"/>
</dbReference>
<evidence type="ECO:0000313" key="3">
    <source>
        <dbReference type="EMBL" id="GAN07007.1"/>
    </source>
</evidence>
<keyword evidence="4" id="KW-1185">Reference proteome</keyword>
<dbReference type="GO" id="GO:0005737">
    <property type="term" value="C:cytoplasm"/>
    <property type="evidence" value="ECO:0007669"/>
    <property type="project" value="TreeGrafter"/>
</dbReference>